<reference evidence="2 3" key="1">
    <citation type="submission" date="2020-07" db="EMBL/GenBank/DDBJ databases">
        <title>Pseudogemmobacter sp. nov., isolated from poultry manure in Taiwan.</title>
        <authorList>
            <person name="Lin S.-Y."/>
            <person name="Tang Y.-S."/>
            <person name="Young C.-C."/>
        </authorList>
    </citation>
    <scope>NUCLEOTIDE SEQUENCE [LARGE SCALE GENOMIC DNA]</scope>
    <source>
        <strain evidence="2 3">CC-YST710</strain>
    </source>
</reference>
<evidence type="ECO:0000313" key="3">
    <source>
        <dbReference type="Proteomes" id="UP001198571"/>
    </source>
</evidence>
<dbReference type="EMBL" id="JACDXX010000017">
    <property type="protein sequence ID" value="MCB5411507.1"/>
    <property type="molecule type" value="Genomic_DNA"/>
</dbReference>
<sequence length="104" mass="10822">MTRSPALTLIPRDAGALTGEILADGADCSMDNAPAVNDLQRVLRLADFFAYRCGGARPVSLGSGCNVIPFARPEIPVSNVIQFASRQKTDPTPPTNGAPAARAA</sequence>
<protein>
    <submittedName>
        <fullName evidence="2">Uncharacterized protein</fullName>
    </submittedName>
</protein>
<keyword evidence="3" id="KW-1185">Reference proteome</keyword>
<dbReference type="Proteomes" id="UP001198571">
    <property type="component" value="Unassembled WGS sequence"/>
</dbReference>
<proteinExistence type="predicted"/>
<evidence type="ECO:0000313" key="2">
    <source>
        <dbReference type="EMBL" id="MCB5411507.1"/>
    </source>
</evidence>
<feature type="region of interest" description="Disordered" evidence="1">
    <location>
        <begin position="83"/>
        <end position="104"/>
    </location>
</feature>
<dbReference type="RefSeq" id="WP_226936979.1">
    <property type="nucleotide sequence ID" value="NZ_JACDXX010000017.1"/>
</dbReference>
<organism evidence="2 3">
    <name type="scientific">Pseudogemmobacter faecipullorum</name>
    <dbReference type="NCBI Taxonomy" id="2755041"/>
    <lineage>
        <taxon>Bacteria</taxon>
        <taxon>Pseudomonadati</taxon>
        <taxon>Pseudomonadota</taxon>
        <taxon>Alphaproteobacteria</taxon>
        <taxon>Rhodobacterales</taxon>
        <taxon>Paracoccaceae</taxon>
        <taxon>Pseudogemmobacter</taxon>
    </lineage>
</organism>
<gene>
    <name evidence="2" type="ORF">H0485_16065</name>
</gene>
<evidence type="ECO:0000256" key="1">
    <source>
        <dbReference type="SAM" id="MobiDB-lite"/>
    </source>
</evidence>
<comment type="caution">
    <text evidence="2">The sequence shown here is derived from an EMBL/GenBank/DDBJ whole genome shotgun (WGS) entry which is preliminary data.</text>
</comment>
<name>A0ABS8CQ48_9RHOB</name>
<accession>A0ABS8CQ48</accession>